<keyword evidence="2" id="KW-1185">Reference proteome</keyword>
<dbReference type="Proteomes" id="UP000637578">
    <property type="component" value="Unassembled WGS sequence"/>
</dbReference>
<proteinExistence type="predicted"/>
<gene>
    <name evidence="1" type="ORF">GCM10012275_38520</name>
</gene>
<sequence>MPFVTAVTAVVPAEQDRALNVIEPAPCVVCHRPGRRVVTRDWLLCLPCGHHRLLAPLHPTPLPQQLSERKRCRDCA</sequence>
<dbReference type="EMBL" id="BMMK01000018">
    <property type="protein sequence ID" value="GGM64260.1"/>
    <property type="molecule type" value="Genomic_DNA"/>
</dbReference>
<reference evidence="1" key="1">
    <citation type="journal article" date="2014" name="Int. J. Syst. Evol. Microbiol.">
        <title>Complete genome sequence of Corynebacterium casei LMG S-19264T (=DSM 44701T), isolated from a smear-ripened cheese.</title>
        <authorList>
            <consortium name="US DOE Joint Genome Institute (JGI-PGF)"/>
            <person name="Walter F."/>
            <person name="Albersmeier A."/>
            <person name="Kalinowski J."/>
            <person name="Ruckert C."/>
        </authorList>
    </citation>
    <scope>NUCLEOTIDE SEQUENCE</scope>
    <source>
        <strain evidence="1">CGMCC 4.5737</strain>
    </source>
</reference>
<dbReference type="AlphaFoldDB" id="A0A8J3FVJ9"/>
<evidence type="ECO:0000313" key="2">
    <source>
        <dbReference type="Proteomes" id="UP000637578"/>
    </source>
</evidence>
<name>A0A8J3FVJ9_9PSEU</name>
<accession>A0A8J3FVJ9</accession>
<reference evidence="1" key="2">
    <citation type="submission" date="2020-09" db="EMBL/GenBank/DDBJ databases">
        <authorList>
            <person name="Sun Q."/>
            <person name="Zhou Y."/>
        </authorList>
    </citation>
    <scope>NUCLEOTIDE SEQUENCE</scope>
    <source>
        <strain evidence="1">CGMCC 4.5737</strain>
    </source>
</reference>
<evidence type="ECO:0000313" key="1">
    <source>
        <dbReference type="EMBL" id="GGM64260.1"/>
    </source>
</evidence>
<comment type="caution">
    <text evidence="1">The sequence shown here is derived from an EMBL/GenBank/DDBJ whole genome shotgun (WGS) entry which is preliminary data.</text>
</comment>
<organism evidence="1 2">
    <name type="scientific">Longimycelium tulufanense</name>
    <dbReference type="NCBI Taxonomy" id="907463"/>
    <lineage>
        <taxon>Bacteria</taxon>
        <taxon>Bacillati</taxon>
        <taxon>Actinomycetota</taxon>
        <taxon>Actinomycetes</taxon>
        <taxon>Pseudonocardiales</taxon>
        <taxon>Pseudonocardiaceae</taxon>
        <taxon>Longimycelium</taxon>
    </lineage>
</organism>
<protein>
    <submittedName>
        <fullName evidence="1">Uncharacterized protein</fullName>
    </submittedName>
</protein>